<comment type="caution">
    <text evidence="1">The sequence shown here is derived from an EMBL/GenBank/DDBJ whole genome shotgun (WGS) entry which is preliminary data.</text>
</comment>
<proteinExistence type="predicted"/>
<dbReference type="AlphaFoldDB" id="A0A7Y2RHY9"/>
<name>A0A7Y2RHY9_9GAMM</name>
<dbReference type="Proteomes" id="UP000569202">
    <property type="component" value="Unassembled WGS sequence"/>
</dbReference>
<dbReference type="EMBL" id="JABERL010000056">
    <property type="protein sequence ID" value="NNH78806.1"/>
    <property type="molecule type" value="Genomic_DNA"/>
</dbReference>
<reference evidence="1 2" key="1">
    <citation type="submission" date="2020-04" db="EMBL/GenBank/DDBJ databases">
        <title>Acinetobacter Taxon 24.</title>
        <authorList>
            <person name="Nemec A."/>
            <person name="Radolfova-Krizova L."/>
            <person name="Higgins P.G."/>
            <person name="Spanelova P."/>
        </authorList>
    </citation>
    <scope>NUCLEOTIDE SEQUENCE [LARGE SCALE GENOMIC DNA]</scope>
    <source>
        <strain evidence="1 2">ANC 5380</strain>
    </source>
</reference>
<evidence type="ECO:0000313" key="1">
    <source>
        <dbReference type="EMBL" id="NNH78806.1"/>
    </source>
</evidence>
<protein>
    <submittedName>
        <fullName evidence="1">Uncharacterized protein</fullName>
    </submittedName>
</protein>
<accession>A0A7Y2RHY9</accession>
<organism evidence="1 2">
    <name type="scientific">Acinetobacter terrae</name>
    <dbReference type="NCBI Taxonomy" id="2731247"/>
    <lineage>
        <taxon>Bacteria</taxon>
        <taxon>Pseudomonadati</taxon>
        <taxon>Pseudomonadota</taxon>
        <taxon>Gammaproteobacteria</taxon>
        <taxon>Moraxellales</taxon>
        <taxon>Moraxellaceae</taxon>
        <taxon>Acinetobacter</taxon>
        <taxon>Acinetobacter Taxon 24</taxon>
    </lineage>
</organism>
<evidence type="ECO:0000313" key="2">
    <source>
        <dbReference type="Proteomes" id="UP000569202"/>
    </source>
</evidence>
<sequence length="388" mass="45616">MELLYEFSEDDFLALCLKNLERKKTTVCEDLYETLKHFLSTPDSVVITDVRHRFYPEYYDDHLSLKEYIDKGEMILPYVEFDLSSDKDIDLEVTDIKIPPFVRLNNFQYGEGITQSYKIKNTKLKTKNKTSIRLLSVEMPLALLKKLYSRMTPPSELLPSKLGVWEWRQTFYNKMNGESYFCSCFKDALAKEHVGLVMKHAHLTNALENNSFKESICHICTKTNSDLMYSHNMYSSSFKARYGAYITKHSIQEGISERDAENYIRELKGVARIGERWVNETLLFNYINLLFPQFTVQREASPTWLNRQRFDVYIPELNLAIEYQGQQHYVAVDLFGGEEGLKRTKQRDKEKLQLSKINGVDIIYFSYKENLTEKLVQNRLKNYLKEAT</sequence>
<dbReference type="Gene3D" id="3.40.960.10">
    <property type="entry name" value="VSR Endonuclease"/>
    <property type="match status" value="1"/>
</dbReference>
<gene>
    <name evidence="1" type="ORF">HLH17_14370</name>
</gene>
<dbReference type="RefSeq" id="WP_171541001.1">
    <property type="nucleotide sequence ID" value="NZ_JABERL010000056.1"/>
</dbReference>